<organism evidence="1 2">
    <name type="scientific">Polaribacter irgensii 23-P</name>
    <dbReference type="NCBI Taxonomy" id="313594"/>
    <lineage>
        <taxon>Bacteria</taxon>
        <taxon>Pseudomonadati</taxon>
        <taxon>Bacteroidota</taxon>
        <taxon>Flavobacteriia</taxon>
        <taxon>Flavobacteriales</taxon>
        <taxon>Flavobacteriaceae</taxon>
    </lineage>
</organism>
<dbReference type="EMBL" id="AAOG01000001">
    <property type="protein sequence ID" value="EAR13246.1"/>
    <property type="molecule type" value="Genomic_DNA"/>
</dbReference>
<name>A4BWA5_9FLAO</name>
<dbReference type="Proteomes" id="UP000003053">
    <property type="component" value="Unassembled WGS sequence"/>
</dbReference>
<protein>
    <submittedName>
        <fullName evidence="1">Uncharacterized protein</fullName>
    </submittedName>
</protein>
<evidence type="ECO:0000313" key="2">
    <source>
        <dbReference type="Proteomes" id="UP000003053"/>
    </source>
</evidence>
<gene>
    <name evidence="1" type="ORF">PI23P_02092</name>
</gene>
<sequence>MSALKWGPKNIKKADNIDSCPSFKNILLFLFTNILKQISLKLYCFKSHKI</sequence>
<proteinExistence type="predicted"/>
<dbReference type="AlphaFoldDB" id="A4BWA5"/>
<keyword evidence="2" id="KW-1185">Reference proteome</keyword>
<evidence type="ECO:0000313" key="1">
    <source>
        <dbReference type="EMBL" id="EAR13246.1"/>
    </source>
</evidence>
<comment type="caution">
    <text evidence="1">The sequence shown here is derived from an EMBL/GenBank/DDBJ whole genome shotgun (WGS) entry which is preliminary data.</text>
</comment>
<reference evidence="1 2" key="1">
    <citation type="submission" date="2006-02" db="EMBL/GenBank/DDBJ databases">
        <authorList>
            <person name="Murray A."/>
            <person name="Staley J."/>
            <person name="Ferriera S."/>
            <person name="Johnson J."/>
            <person name="Kravitz S."/>
            <person name="Halpern A."/>
            <person name="Remington K."/>
            <person name="Beeson K."/>
            <person name="Tran B."/>
            <person name="Rogers Y.-H."/>
            <person name="Friedman R."/>
            <person name="Venter J.C."/>
        </authorList>
    </citation>
    <scope>NUCLEOTIDE SEQUENCE [LARGE SCALE GENOMIC DNA]</scope>
    <source>
        <strain evidence="1 2">23-P</strain>
    </source>
</reference>
<accession>A4BWA5</accession>
<dbReference type="HOGENOM" id="CLU_3121053_0_0_10"/>